<proteinExistence type="predicted"/>
<evidence type="ECO:0000313" key="2">
    <source>
        <dbReference type="Proteomes" id="UP000619457"/>
    </source>
</evidence>
<name>A0A918PN57_9BACT</name>
<dbReference type="AlphaFoldDB" id="A0A918PN57"/>
<protein>
    <submittedName>
        <fullName evidence="1">Uncharacterized protein</fullName>
    </submittedName>
</protein>
<reference evidence="1" key="2">
    <citation type="submission" date="2020-09" db="EMBL/GenBank/DDBJ databases">
        <authorList>
            <person name="Sun Q."/>
            <person name="Kim S."/>
        </authorList>
    </citation>
    <scope>NUCLEOTIDE SEQUENCE</scope>
    <source>
        <strain evidence="1">KCTC 12368</strain>
    </source>
</reference>
<organism evidence="1 2">
    <name type="scientific">Echinicola pacifica</name>
    <dbReference type="NCBI Taxonomy" id="346377"/>
    <lineage>
        <taxon>Bacteria</taxon>
        <taxon>Pseudomonadati</taxon>
        <taxon>Bacteroidota</taxon>
        <taxon>Cytophagia</taxon>
        <taxon>Cytophagales</taxon>
        <taxon>Cyclobacteriaceae</taxon>
        <taxon>Echinicola</taxon>
    </lineage>
</organism>
<dbReference type="Proteomes" id="UP000619457">
    <property type="component" value="Unassembled WGS sequence"/>
</dbReference>
<reference evidence="1" key="1">
    <citation type="journal article" date="2014" name="Int. J. Syst. Evol. Microbiol.">
        <title>Complete genome sequence of Corynebacterium casei LMG S-19264T (=DSM 44701T), isolated from a smear-ripened cheese.</title>
        <authorList>
            <consortium name="US DOE Joint Genome Institute (JGI-PGF)"/>
            <person name="Walter F."/>
            <person name="Albersmeier A."/>
            <person name="Kalinowski J."/>
            <person name="Ruckert C."/>
        </authorList>
    </citation>
    <scope>NUCLEOTIDE SEQUENCE</scope>
    <source>
        <strain evidence="1">KCTC 12368</strain>
    </source>
</reference>
<keyword evidence="2" id="KW-1185">Reference proteome</keyword>
<gene>
    <name evidence="1" type="ORF">GCM10007049_06180</name>
</gene>
<dbReference type="EMBL" id="BMWX01000001">
    <property type="protein sequence ID" value="GGZ16571.1"/>
    <property type="molecule type" value="Genomic_DNA"/>
</dbReference>
<evidence type="ECO:0000313" key="1">
    <source>
        <dbReference type="EMBL" id="GGZ16571.1"/>
    </source>
</evidence>
<accession>A0A918PN57</accession>
<comment type="caution">
    <text evidence="1">The sequence shown here is derived from an EMBL/GenBank/DDBJ whole genome shotgun (WGS) entry which is preliminary data.</text>
</comment>
<sequence>MLSAPYISNIGTVDNCLIEAVYNKTNDFHSIKNKLINPYNQLIYEKEDLLDTALYMRCLYAGLCTTGNSERDRTWSG</sequence>